<comment type="caution">
    <text evidence="2">The sequence shown here is derived from an EMBL/GenBank/DDBJ whole genome shotgun (WGS) entry which is preliminary data.</text>
</comment>
<sequence length="29" mass="3203">MSAENAVGLVVAVCLVVYLLFCLLFPDRF</sequence>
<dbReference type="Pfam" id="PF09604">
    <property type="entry name" value="Potass_KdpF"/>
    <property type="match status" value="1"/>
</dbReference>
<evidence type="ECO:0000313" key="2">
    <source>
        <dbReference type="EMBL" id="GLF92987.1"/>
    </source>
</evidence>
<dbReference type="EMBL" id="BSBI01000001">
    <property type="protein sequence ID" value="GLF92987.1"/>
    <property type="molecule type" value="Genomic_DNA"/>
</dbReference>
<protein>
    <submittedName>
        <fullName evidence="2">K(+)-transporting ATPase subunit F</fullName>
    </submittedName>
</protein>
<feature type="transmembrane region" description="Helical" evidence="1">
    <location>
        <begin position="6"/>
        <end position="25"/>
    </location>
</feature>
<proteinExistence type="predicted"/>
<dbReference type="RefSeq" id="WP_323445098.1">
    <property type="nucleotide sequence ID" value="NZ_BSBI01000001.1"/>
</dbReference>
<dbReference type="Proteomes" id="UP001291653">
    <property type="component" value="Unassembled WGS sequence"/>
</dbReference>
<organism evidence="2 3">
    <name type="scientific">Streptomyces yaizuensis</name>
    <dbReference type="NCBI Taxonomy" id="2989713"/>
    <lineage>
        <taxon>Bacteria</taxon>
        <taxon>Bacillati</taxon>
        <taxon>Actinomycetota</taxon>
        <taxon>Actinomycetes</taxon>
        <taxon>Kitasatosporales</taxon>
        <taxon>Streptomycetaceae</taxon>
        <taxon>Streptomyces</taxon>
    </lineage>
</organism>
<keyword evidence="3" id="KW-1185">Reference proteome</keyword>
<accession>A0ABQ5NRK6</accession>
<dbReference type="NCBIfam" id="TIGR02115">
    <property type="entry name" value="potass_kdpF"/>
    <property type="match status" value="1"/>
</dbReference>
<keyword evidence="1" id="KW-0812">Transmembrane</keyword>
<keyword evidence="1" id="KW-0472">Membrane</keyword>
<dbReference type="InterPro" id="IPR011726">
    <property type="entry name" value="KdpF"/>
</dbReference>
<evidence type="ECO:0000313" key="3">
    <source>
        <dbReference type="Proteomes" id="UP001291653"/>
    </source>
</evidence>
<name>A0ABQ5NRK6_9ACTN</name>
<keyword evidence="1" id="KW-1133">Transmembrane helix</keyword>
<reference evidence="2 3" key="1">
    <citation type="submission" date="2022-10" db="EMBL/GenBank/DDBJ databases">
        <title>Draft genome sequence of Streptomyces sp. YSPA8.</title>
        <authorList>
            <person name="Moriuchi R."/>
            <person name="Dohra H."/>
            <person name="Yamamura H."/>
            <person name="Kodani S."/>
        </authorList>
    </citation>
    <scope>NUCLEOTIDE SEQUENCE [LARGE SCALE GENOMIC DNA]</scope>
    <source>
        <strain evidence="2 3">YSPA8</strain>
    </source>
</reference>
<gene>
    <name evidence="2" type="primary">kdpF</name>
    <name evidence="2" type="ORF">SYYSPA8_01840</name>
</gene>
<evidence type="ECO:0000256" key="1">
    <source>
        <dbReference type="SAM" id="Phobius"/>
    </source>
</evidence>